<dbReference type="GO" id="GO:0000028">
    <property type="term" value="P:ribosomal small subunit assembly"/>
    <property type="evidence" value="ECO:0007669"/>
    <property type="project" value="TreeGrafter"/>
</dbReference>
<evidence type="ECO:0000256" key="3">
    <source>
        <dbReference type="HAMAP-Rule" id="MF_01077"/>
    </source>
</evidence>
<evidence type="ECO:0000259" key="6">
    <source>
        <dbReference type="Pfam" id="PF17384"/>
    </source>
</evidence>
<feature type="region of interest" description="Disordered" evidence="4">
    <location>
        <begin position="259"/>
        <end position="279"/>
    </location>
</feature>
<evidence type="ECO:0000256" key="4">
    <source>
        <dbReference type="SAM" id="MobiDB-lite"/>
    </source>
</evidence>
<dbReference type="EMBL" id="RRUE01000001">
    <property type="protein sequence ID" value="RRN45193.1"/>
    <property type="molecule type" value="Genomic_DNA"/>
</dbReference>
<evidence type="ECO:0000313" key="8">
    <source>
        <dbReference type="Proteomes" id="UP000270261"/>
    </source>
</evidence>
<dbReference type="HAMAP" id="MF_01077">
    <property type="entry name" value="RimP"/>
    <property type="match status" value="1"/>
</dbReference>
<dbReference type="Pfam" id="PF02576">
    <property type="entry name" value="RimP_N"/>
    <property type="match status" value="1"/>
</dbReference>
<dbReference type="AlphaFoldDB" id="A0A426FR70"/>
<dbReference type="InterPro" id="IPR035956">
    <property type="entry name" value="RimP_N_sf"/>
</dbReference>
<proteinExistence type="inferred from homology"/>
<feature type="domain" description="Ribosome maturation factor RimP N-terminal" evidence="5">
    <location>
        <begin position="104"/>
        <end position="174"/>
    </location>
</feature>
<feature type="domain" description="Ribosome maturation factor RimP C-terminal" evidence="6">
    <location>
        <begin position="177"/>
        <end position="212"/>
    </location>
</feature>
<dbReference type="Proteomes" id="UP000270261">
    <property type="component" value="Unassembled WGS sequence"/>
</dbReference>
<reference evidence="7 8" key="1">
    <citation type="submission" date="2018-11" db="EMBL/GenBank/DDBJ databases">
        <title>Genome sequencing of Lautropia sp. KCOM 2505 (= ChDC F240).</title>
        <authorList>
            <person name="Kook J.-K."/>
            <person name="Park S.-N."/>
            <person name="Lim Y.K."/>
        </authorList>
    </citation>
    <scope>NUCLEOTIDE SEQUENCE [LARGE SCALE GENOMIC DNA]</scope>
    <source>
        <strain evidence="7 8">KCOM 2505</strain>
    </source>
</reference>
<comment type="caution">
    <text evidence="7">The sequence shown here is derived from an EMBL/GenBank/DDBJ whole genome shotgun (WGS) entry which is preliminary data.</text>
</comment>
<gene>
    <name evidence="3" type="primary">rimP</name>
    <name evidence="7" type="ORF">EHV23_02835</name>
</gene>
<sequence length="311" mass="34206">MEWAGQPIFFYPRGGASRLAERPAGSGRVAGVTRLAALRRFGHFRWLVDQPAGGRPAGRRTGCIRRGRRGTGHGSQQYRACAARRQGNKVVGNVPATVSSIETMVDPVVTAMGYEVVDVEFAAGGLLRITIEHADHVSPITLDDCERVSDQLSHQFLVEDVDYDRLEISSPGLDRRLRRPEDFARFAGEEVKLWLRLPQDGRRTFEGVLLPATDALARATQLLGPDAPPPVVVQAAGAVPAATDWMLLWREKLVVATRPGRNRGVPGRRPPKARPEPADPVEAVLQAADGHWLRFGFEQVDRARLVPKPVF</sequence>
<protein>
    <recommendedName>
        <fullName evidence="3">Ribosome maturation factor RimP</fullName>
    </recommendedName>
</protein>
<keyword evidence="2 3" id="KW-0690">Ribosome biogenesis</keyword>
<dbReference type="InterPro" id="IPR028989">
    <property type="entry name" value="RimP_N"/>
</dbReference>
<accession>A0A426FR70</accession>
<evidence type="ECO:0000256" key="1">
    <source>
        <dbReference type="ARBA" id="ARBA00022490"/>
    </source>
</evidence>
<organism evidence="7 8">
    <name type="scientific">Lautropia dentalis</name>
    <dbReference type="NCBI Taxonomy" id="2490857"/>
    <lineage>
        <taxon>Bacteria</taxon>
        <taxon>Pseudomonadati</taxon>
        <taxon>Pseudomonadota</taxon>
        <taxon>Betaproteobacteria</taxon>
        <taxon>Burkholderiales</taxon>
        <taxon>Burkholderiaceae</taxon>
        <taxon>Lautropia</taxon>
    </lineage>
</organism>
<dbReference type="InterPro" id="IPR028998">
    <property type="entry name" value="RimP_C"/>
</dbReference>
<name>A0A426FR70_9BURK</name>
<comment type="function">
    <text evidence="3">Required for maturation of 30S ribosomal subunits.</text>
</comment>
<evidence type="ECO:0000313" key="7">
    <source>
        <dbReference type="EMBL" id="RRN45193.1"/>
    </source>
</evidence>
<dbReference type="PANTHER" id="PTHR33867">
    <property type="entry name" value="RIBOSOME MATURATION FACTOR RIMP"/>
    <property type="match status" value="1"/>
</dbReference>
<dbReference type="Gene3D" id="3.30.300.70">
    <property type="entry name" value="RimP-like superfamily, N-terminal"/>
    <property type="match status" value="1"/>
</dbReference>
<evidence type="ECO:0000256" key="2">
    <source>
        <dbReference type="ARBA" id="ARBA00022517"/>
    </source>
</evidence>
<dbReference type="SUPFAM" id="SSF74942">
    <property type="entry name" value="YhbC-like, C-terminal domain"/>
    <property type="match status" value="1"/>
</dbReference>
<comment type="similarity">
    <text evidence="3">Belongs to the RimP family.</text>
</comment>
<dbReference type="InterPro" id="IPR036847">
    <property type="entry name" value="RimP_C_sf"/>
</dbReference>
<dbReference type="GO" id="GO:0006412">
    <property type="term" value="P:translation"/>
    <property type="evidence" value="ECO:0007669"/>
    <property type="project" value="TreeGrafter"/>
</dbReference>
<keyword evidence="1 3" id="KW-0963">Cytoplasm</keyword>
<keyword evidence="8" id="KW-1185">Reference proteome</keyword>
<dbReference type="PANTHER" id="PTHR33867:SF1">
    <property type="entry name" value="RIBOSOME MATURATION FACTOR RIMP"/>
    <property type="match status" value="1"/>
</dbReference>
<dbReference type="SUPFAM" id="SSF75420">
    <property type="entry name" value="YhbC-like, N-terminal domain"/>
    <property type="match status" value="1"/>
</dbReference>
<evidence type="ECO:0000259" key="5">
    <source>
        <dbReference type="Pfam" id="PF02576"/>
    </source>
</evidence>
<dbReference type="Pfam" id="PF17384">
    <property type="entry name" value="DUF150_C"/>
    <property type="match status" value="1"/>
</dbReference>
<dbReference type="GO" id="GO:0005829">
    <property type="term" value="C:cytosol"/>
    <property type="evidence" value="ECO:0007669"/>
    <property type="project" value="TreeGrafter"/>
</dbReference>
<comment type="subcellular location">
    <subcellularLocation>
        <location evidence="3">Cytoplasm</location>
    </subcellularLocation>
</comment>
<dbReference type="CDD" id="cd01734">
    <property type="entry name" value="YlxS_C"/>
    <property type="match status" value="1"/>
</dbReference>
<dbReference type="InterPro" id="IPR003728">
    <property type="entry name" value="Ribosome_maturation_RimP"/>
</dbReference>